<dbReference type="Pfam" id="PF04012">
    <property type="entry name" value="PspA_IM30"/>
    <property type="match status" value="1"/>
</dbReference>
<dbReference type="EMBL" id="AP018933">
    <property type="protein sequence ID" value="BBG30127.1"/>
    <property type="molecule type" value="Genomic_DNA"/>
</dbReference>
<dbReference type="AlphaFoldDB" id="A0A348HES5"/>
<comment type="similarity">
    <text evidence="1">Belongs to the PspA/Vipp/IM30 family.</text>
</comment>
<dbReference type="OrthoDB" id="8844617at2"/>
<dbReference type="KEGG" id="zpl:ZBT109_1367"/>
<gene>
    <name evidence="4" type="ORF">ZBT109_1367</name>
</gene>
<evidence type="ECO:0000313" key="5">
    <source>
        <dbReference type="Proteomes" id="UP000267342"/>
    </source>
</evidence>
<feature type="coiled-coil region" evidence="2">
    <location>
        <begin position="28"/>
        <end position="83"/>
    </location>
</feature>
<name>A0A348HES5_9GAMM</name>
<evidence type="ECO:0000256" key="1">
    <source>
        <dbReference type="ARBA" id="ARBA00043985"/>
    </source>
</evidence>
<evidence type="ECO:0000256" key="2">
    <source>
        <dbReference type="SAM" id="Coils"/>
    </source>
</evidence>
<evidence type="ECO:0000313" key="4">
    <source>
        <dbReference type="EMBL" id="BBG30127.1"/>
    </source>
</evidence>
<dbReference type="InterPro" id="IPR007157">
    <property type="entry name" value="PspA_VIPP1"/>
</dbReference>
<dbReference type="PANTHER" id="PTHR31088">
    <property type="entry name" value="MEMBRANE-ASSOCIATED PROTEIN VIPP1, CHLOROPLASTIC"/>
    <property type="match status" value="1"/>
</dbReference>
<proteinExistence type="inferred from homology"/>
<reference evidence="4 5" key="1">
    <citation type="submission" date="2018-09" db="EMBL/GenBank/DDBJ databases">
        <title>Zymobacter palmae IAM14233 (=T109) whole genome analysis.</title>
        <authorList>
            <person name="Yanase H."/>
        </authorList>
    </citation>
    <scope>NUCLEOTIDE SEQUENCE [LARGE SCALE GENOMIC DNA]</scope>
    <source>
        <strain evidence="4 5">IAM14233</strain>
    </source>
</reference>
<dbReference type="RefSeq" id="WP_027705722.1">
    <property type="nucleotide sequence ID" value="NZ_AP018933.1"/>
</dbReference>
<dbReference type="PANTHER" id="PTHR31088:SF9">
    <property type="entry name" value="PHAGE SHOCK PROTEIN A"/>
    <property type="match status" value="1"/>
</dbReference>
<feature type="region of interest" description="Disordered" evidence="3">
    <location>
        <begin position="174"/>
        <end position="233"/>
    </location>
</feature>
<feature type="compositionally biased region" description="Basic and acidic residues" evidence="3">
    <location>
        <begin position="193"/>
        <end position="207"/>
    </location>
</feature>
<sequence length="233" mass="25329">MSIWKKLLTAIRGGATEVGEAIVDTQALRILDQEIRDAESALAQARQELVRIMGQHKVATQKCDEMAAKIADLESKAMKALDAGREDLATEVAEAIAHLSTQHDAEQQLATEFASSVDNMRQSISKAEQQIRELRHQADIVKARDSVQKAQSKAQSAATGAQGNVGNAASTLERLKERQQQQQAQFEAQEALDSERTGSDLEQKLRDAGITPQANSASAVLERLKASRNADSE</sequence>
<accession>A0A348HES5</accession>
<protein>
    <submittedName>
        <fullName evidence="4">Phage shock protein A(IM30), suppresses</fullName>
    </submittedName>
</protein>
<organism evidence="4 5">
    <name type="scientific">Zymobacter palmae</name>
    <dbReference type="NCBI Taxonomy" id="33074"/>
    <lineage>
        <taxon>Bacteria</taxon>
        <taxon>Pseudomonadati</taxon>
        <taxon>Pseudomonadota</taxon>
        <taxon>Gammaproteobacteria</taxon>
        <taxon>Oceanospirillales</taxon>
        <taxon>Halomonadaceae</taxon>
        <taxon>Zymobacter group</taxon>
        <taxon>Zymobacter</taxon>
    </lineage>
</organism>
<feature type="compositionally biased region" description="Low complexity" evidence="3">
    <location>
        <begin position="180"/>
        <end position="191"/>
    </location>
</feature>
<dbReference type="Proteomes" id="UP000267342">
    <property type="component" value="Chromosome"/>
</dbReference>
<keyword evidence="5" id="KW-1185">Reference proteome</keyword>
<feature type="compositionally biased region" description="Basic and acidic residues" evidence="3">
    <location>
        <begin position="222"/>
        <end position="233"/>
    </location>
</feature>
<keyword evidence="2" id="KW-0175">Coiled coil</keyword>
<evidence type="ECO:0000256" key="3">
    <source>
        <dbReference type="SAM" id="MobiDB-lite"/>
    </source>
</evidence>
<dbReference type="STRING" id="1123510.GCA_000620025_00359"/>